<feature type="transmembrane region" description="Helical" evidence="1">
    <location>
        <begin position="339"/>
        <end position="360"/>
    </location>
</feature>
<feature type="transmembrane region" description="Helical" evidence="1">
    <location>
        <begin position="62"/>
        <end position="83"/>
    </location>
</feature>
<feature type="transmembrane region" description="Helical" evidence="1">
    <location>
        <begin position="14"/>
        <end position="41"/>
    </location>
</feature>
<feature type="transmembrane region" description="Helical" evidence="1">
    <location>
        <begin position="262"/>
        <end position="288"/>
    </location>
</feature>
<keyword evidence="3" id="KW-1185">Reference proteome</keyword>
<reference evidence="2" key="1">
    <citation type="submission" date="2023-06" db="EMBL/GenBank/DDBJ databases">
        <authorList>
            <person name="Delattre M."/>
        </authorList>
    </citation>
    <scope>NUCLEOTIDE SEQUENCE</scope>
    <source>
        <strain evidence="2">AF72</strain>
    </source>
</reference>
<sequence length="392" mass="45169">MSLMTNGWRDEKYFALYTFAALIILLNCWLFKMNVWLMLFYQQQFGLMHTCTVSSIVSGIKPFVNAVVIALFIMNISAHYRLVNTVDTVDLCFRAAFHTTPPIRLYSLIFFFVSFAFFLGTFALFCVEFISFGSSLGTAADASFLIVPMLSLWNIVPLLYYDMYNRIVRFYCRVLISSLDKEHHKRHFSLKFYYEQFLRITNVQEAIGALFNPFVFFSLAWSMAILCLTIYFLTQPASTLVDPISPEFHKKPGMVELLNKKVAFALGWSLIQVIVAALNILVICSAGMQTNETTREIVDHVLRIVPDANADLDRFQISCFVHKMTTQFMWGMTVWRAFLLQRTTFFTLVSVIITYAFLLLKLKENPDLSPRTFPYHTITNHTMATVATTMMP</sequence>
<feature type="transmembrane region" description="Helical" evidence="1">
    <location>
        <begin position="142"/>
        <end position="161"/>
    </location>
</feature>
<accession>A0AA36CF67</accession>
<comment type="caution">
    <text evidence="2">The sequence shown here is derived from an EMBL/GenBank/DDBJ whole genome shotgun (WGS) entry which is preliminary data.</text>
</comment>
<evidence type="ECO:0008006" key="4">
    <source>
        <dbReference type="Google" id="ProtNLM"/>
    </source>
</evidence>
<dbReference type="AlphaFoldDB" id="A0AA36CF67"/>
<feature type="transmembrane region" description="Helical" evidence="1">
    <location>
        <begin position="103"/>
        <end position="130"/>
    </location>
</feature>
<dbReference type="Proteomes" id="UP001177023">
    <property type="component" value="Unassembled WGS sequence"/>
</dbReference>
<feature type="non-terminal residue" evidence="2">
    <location>
        <position position="392"/>
    </location>
</feature>
<evidence type="ECO:0000313" key="2">
    <source>
        <dbReference type="EMBL" id="CAJ0567288.1"/>
    </source>
</evidence>
<organism evidence="2 3">
    <name type="scientific">Mesorhabditis spiculigera</name>
    <dbReference type="NCBI Taxonomy" id="96644"/>
    <lineage>
        <taxon>Eukaryota</taxon>
        <taxon>Metazoa</taxon>
        <taxon>Ecdysozoa</taxon>
        <taxon>Nematoda</taxon>
        <taxon>Chromadorea</taxon>
        <taxon>Rhabditida</taxon>
        <taxon>Rhabditina</taxon>
        <taxon>Rhabditomorpha</taxon>
        <taxon>Rhabditoidea</taxon>
        <taxon>Rhabditidae</taxon>
        <taxon>Mesorhabditinae</taxon>
        <taxon>Mesorhabditis</taxon>
    </lineage>
</organism>
<evidence type="ECO:0000256" key="1">
    <source>
        <dbReference type="SAM" id="Phobius"/>
    </source>
</evidence>
<evidence type="ECO:0000313" key="3">
    <source>
        <dbReference type="Proteomes" id="UP001177023"/>
    </source>
</evidence>
<dbReference type="EMBL" id="CATQJA010001444">
    <property type="protein sequence ID" value="CAJ0567288.1"/>
    <property type="molecule type" value="Genomic_DNA"/>
</dbReference>
<gene>
    <name evidence="2" type="ORF">MSPICULIGERA_LOCUS5845</name>
</gene>
<proteinExistence type="predicted"/>
<protein>
    <recommendedName>
        <fullName evidence="4">Gustatory receptor</fullName>
    </recommendedName>
</protein>
<keyword evidence="1" id="KW-1133">Transmembrane helix</keyword>
<feature type="transmembrane region" description="Helical" evidence="1">
    <location>
        <begin position="219"/>
        <end position="241"/>
    </location>
</feature>
<name>A0AA36CF67_9BILA</name>
<keyword evidence="1" id="KW-0472">Membrane</keyword>
<keyword evidence="1" id="KW-0812">Transmembrane</keyword>